<dbReference type="EMBL" id="ACOU01000004">
    <property type="protein sequence ID" value="EKX73032.1"/>
    <property type="molecule type" value="Genomic_DNA"/>
</dbReference>
<name>L1LC55_THEEQ</name>
<dbReference type="Pfam" id="PF04385">
    <property type="entry name" value="FAINT"/>
    <property type="match status" value="1"/>
</dbReference>
<protein>
    <submittedName>
        <fullName evidence="1">Uncharacterized protein</fullName>
    </submittedName>
</protein>
<dbReference type="InterPro" id="IPR007480">
    <property type="entry name" value="DUF529"/>
</dbReference>
<accession>L1LC55</accession>
<dbReference type="KEGG" id="beq:BEWA_015930"/>
<sequence>MPINIYVPKLERHASSIVHNGVPVWTADEGERCISAASYLKGEEPYLMHISKNNASNEKSMQFYARDAGKWTDIDHREFNMRQDALIKTIAGAIK</sequence>
<comment type="caution">
    <text evidence="1">The sequence shown here is derived from an EMBL/GenBank/DDBJ whole genome shotgun (WGS) entry which is preliminary data.</text>
</comment>
<dbReference type="AlphaFoldDB" id="L1LC55"/>
<evidence type="ECO:0000313" key="1">
    <source>
        <dbReference type="EMBL" id="EKX73032.1"/>
    </source>
</evidence>
<dbReference type="Proteomes" id="UP000031512">
    <property type="component" value="Unassembled WGS sequence"/>
</dbReference>
<reference evidence="1 2" key="1">
    <citation type="journal article" date="2012" name="BMC Genomics">
        <title>Comparative genomic analysis and phylogenetic position of Theileria equi.</title>
        <authorList>
            <person name="Kappmeyer L.S."/>
            <person name="Thiagarajan M."/>
            <person name="Herndon D.R."/>
            <person name="Ramsay J.D."/>
            <person name="Caler E."/>
            <person name="Djikeng A."/>
            <person name="Gillespie J.J."/>
            <person name="Lau A.O."/>
            <person name="Roalson E.H."/>
            <person name="Silva J.C."/>
            <person name="Silva M.G."/>
            <person name="Suarez C.E."/>
            <person name="Ueti M.W."/>
            <person name="Nene V.M."/>
            <person name="Mealey R.H."/>
            <person name="Knowles D.P."/>
            <person name="Brayton K.A."/>
        </authorList>
    </citation>
    <scope>NUCLEOTIDE SEQUENCE [LARGE SCALE GENOMIC DNA]</scope>
    <source>
        <strain evidence="1 2">WA</strain>
    </source>
</reference>
<dbReference type="GeneID" id="15802696"/>
<keyword evidence="2" id="KW-1185">Reference proteome</keyword>
<proteinExistence type="predicted"/>
<dbReference type="VEuPathDB" id="PiroplasmaDB:BEWA_015930"/>
<organism evidence="1 2">
    <name type="scientific">Theileria equi strain WA</name>
    <dbReference type="NCBI Taxonomy" id="1537102"/>
    <lineage>
        <taxon>Eukaryota</taxon>
        <taxon>Sar</taxon>
        <taxon>Alveolata</taxon>
        <taxon>Apicomplexa</taxon>
        <taxon>Aconoidasida</taxon>
        <taxon>Piroplasmida</taxon>
        <taxon>Theileriidae</taxon>
        <taxon>Theileria</taxon>
    </lineage>
</organism>
<dbReference type="RefSeq" id="XP_004832484.1">
    <property type="nucleotide sequence ID" value="XM_004832427.1"/>
</dbReference>
<gene>
    <name evidence="1" type="ORF">BEWA_015930</name>
</gene>
<evidence type="ECO:0000313" key="2">
    <source>
        <dbReference type="Proteomes" id="UP000031512"/>
    </source>
</evidence>